<evidence type="ECO:0000313" key="4">
    <source>
        <dbReference type="Proteomes" id="UP000886520"/>
    </source>
</evidence>
<feature type="repeat" description="PPR" evidence="2">
    <location>
        <begin position="226"/>
        <end position="260"/>
    </location>
</feature>
<evidence type="ECO:0008006" key="5">
    <source>
        <dbReference type="Google" id="ProtNLM"/>
    </source>
</evidence>
<dbReference type="GO" id="GO:0009451">
    <property type="term" value="P:RNA modification"/>
    <property type="evidence" value="ECO:0007669"/>
    <property type="project" value="InterPro"/>
</dbReference>
<protein>
    <recommendedName>
        <fullName evidence="5">Pentatricopeptide repeat-containing protein</fullName>
    </recommendedName>
</protein>
<feature type="repeat" description="PPR" evidence="2">
    <location>
        <begin position="124"/>
        <end position="158"/>
    </location>
</feature>
<keyword evidence="1" id="KW-0677">Repeat</keyword>
<dbReference type="Pfam" id="PF01535">
    <property type="entry name" value="PPR"/>
    <property type="match status" value="2"/>
</dbReference>
<dbReference type="GO" id="GO:0003723">
    <property type="term" value="F:RNA binding"/>
    <property type="evidence" value="ECO:0007669"/>
    <property type="project" value="InterPro"/>
</dbReference>
<dbReference type="Gene3D" id="1.25.40.10">
    <property type="entry name" value="Tetratricopeptide repeat domain"/>
    <property type="match status" value="5"/>
</dbReference>
<sequence>MALTLTGCRKMGLAFAASNCKFSKESLLLDGLYTTQYVYPEFTQSESTDPQNGKVFEKNEALSFVASLRACAKSRDLHRGTKIHDDIARNGLLENCSDALVSMYAKCGAFLKAKALLDRYKSKDVFTWNALIVEYVQRNRSREALDFFELMKQEGLSPNAVTFSCILKACGNTGAIRKGEEIHDEIAKRTLLEKNIVIGNALVDMYAKCGALAKAQQVLEELPVRNVISWSALIAGYAQHGKGDQALNCLKMMVREGLSPNTVTFTCVLKACGGIGAVDVGKKVHDAITEQGLLGKNIVLGTALVDMYAKCGALAKARQVLEELPARNVISWSALIAGYVQHGKNEHALLCFDSMQREGLSPDAVTFISILEACGSIGAVDKGDLIYDEIAKQGLLKNSIALGTALVTMYTKCGALPKARQVLEALPARNAITWSALIAGYAEQGDSELALKSLEEMQVEGFSPDVVTFTCLLKACSFAGAIEKGEKIHDEISKHGFLEKDVVLATALVDMYAKCGALAKARGVLKELPIRSVVPWNALISGYVQHDEGEDALKCLEEMRHEGITSDVVTFICILKACGSLGAVEKGEKLHDELVKQGLLGEDIVLGTALLDMYAKCGALTKAWQVLEELPVQDVISWNALITGSVQKGKCDLALNYYEQLQHGGLSPDAATLSCVLTACSRSGLVEAGQNYLWKMSTKYGIKPDLEHYACIVDLFSRAGHLKKAVRVIGKMPSSICGIWYALLSACWKWGDVNIGRWAFEQAVLIDKSSAAPYILMANVYTDAGMQEDASKLKAMRIKY</sequence>
<proteinExistence type="predicted"/>
<dbReference type="FunFam" id="1.25.40.10:FF:000031">
    <property type="entry name" value="Pentatricopeptide repeat-containing protein mitochondrial"/>
    <property type="match status" value="1"/>
</dbReference>
<feature type="repeat" description="PPR" evidence="2">
    <location>
        <begin position="567"/>
        <end position="601"/>
    </location>
</feature>
<dbReference type="PANTHER" id="PTHR24015:SF548">
    <property type="entry name" value="OS08G0340900 PROTEIN"/>
    <property type="match status" value="1"/>
</dbReference>
<dbReference type="InterPro" id="IPR002885">
    <property type="entry name" value="PPR_rpt"/>
</dbReference>
<dbReference type="OrthoDB" id="1891906at2759"/>
<dbReference type="GO" id="GO:0048731">
    <property type="term" value="P:system development"/>
    <property type="evidence" value="ECO:0007669"/>
    <property type="project" value="UniProtKB-ARBA"/>
</dbReference>
<dbReference type="FunFam" id="1.25.40.10:FF:000158">
    <property type="entry name" value="pentatricopeptide repeat-containing protein At2g33680"/>
    <property type="match status" value="1"/>
</dbReference>
<dbReference type="InterPro" id="IPR011990">
    <property type="entry name" value="TPR-like_helical_dom_sf"/>
</dbReference>
<dbReference type="EMBL" id="JABFUD020000020">
    <property type="protein sequence ID" value="KAI5064468.1"/>
    <property type="molecule type" value="Genomic_DNA"/>
</dbReference>
<reference evidence="3" key="1">
    <citation type="submission" date="2021-01" db="EMBL/GenBank/DDBJ databases">
        <title>Adiantum capillus-veneris genome.</title>
        <authorList>
            <person name="Fang Y."/>
            <person name="Liao Q."/>
        </authorList>
    </citation>
    <scope>NUCLEOTIDE SEQUENCE</scope>
    <source>
        <strain evidence="3">H3</strain>
        <tissue evidence="3">Leaf</tissue>
    </source>
</reference>
<name>A0A9D4UAJ5_ADICA</name>
<accession>A0A9D4UAJ5</accession>
<evidence type="ECO:0000256" key="2">
    <source>
        <dbReference type="PROSITE-ProRule" id="PRU00708"/>
    </source>
</evidence>
<feature type="repeat" description="PPR" evidence="2">
    <location>
        <begin position="328"/>
        <end position="362"/>
    </location>
</feature>
<dbReference type="InterPro" id="IPR046960">
    <property type="entry name" value="PPR_At4g14850-like_plant"/>
</dbReference>
<dbReference type="SUPFAM" id="SSF48452">
    <property type="entry name" value="TPR-like"/>
    <property type="match status" value="1"/>
</dbReference>
<feature type="repeat" description="PPR" evidence="2">
    <location>
        <begin position="634"/>
        <end position="668"/>
    </location>
</feature>
<dbReference type="Pfam" id="PF13041">
    <property type="entry name" value="PPR_2"/>
    <property type="match status" value="6"/>
</dbReference>
<evidence type="ECO:0000313" key="3">
    <source>
        <dbReference type="EMBL" id="KAI5064468.1"/>
    </source>
</evidence>
<organism evidence="3 4">
    <name type="scientific">Adiantum capillus-veneris</name>
    <name type="common">Maidenhair fern</name>
    <dbReference type="NCBI Taxonomy" id="13818"/>
    <lineage>
        <taxon>Eukaryota</taxon>
        <taxon>Viridiplantae</taxon>
        <taxon>Streptophyta</taxon>
        <taxon>Embryophyta</taxon>
        <taxon>Tracheophyta</taxon>
        <taxon>Polypodiopsida</taxon>
        <taxon>Polypodiidae</taxon>
        <taxon>Polypodiales</taxon>
        <taxon>Pteridineae</taxon>
        <taxon>Pteridaceae</taxon>
        <taxon>Vittarioideae</taxon>
        <taxon>Adiantum</taxon>
    </lineage>
</organism>
<feature type="repeat" description="PPR" evidence="2">
    <location>
        <begin position="430"/>
        <end position="464"/>
    </location>
</feature>
<keyword evidence="4" id="KW-1185">Reference proteome</keyword>
<comment type="caution">
    <text evidence="3">The sequence shown here is derived from an EMBL/GenBank/DDBJ whole genome shotgun (WGS) entry which is preliminary data.</text>
</comment>
<dbReference type="FunFam" id="1.25.40.10:FF:000144">
    <property type="entry name" value="Pentatricopeptide repeat-containing protein, mitochondrial"/>
    <property type="match status" value="1"/>
</dbReference>
<feature type="repeat" description="PPR" evidence="2">
    <location>
        <begin position="532"/>
        <end position="566"/>
    </location>
</feature>
<feature type="repeat" description="PPR" evidence="2">
    <location>
        <begin position="465"/>
        <end position="499"/>
    </location>
</feature>
<dbReference type="NCBIfam" id="TIGR00756">
    <property type="entry name" value="PPR"/>
    <property type="match status" value="6"/>
</dbReference>
<gene>
    <name evidence="3" type="ORF">GOP47_0021138</name>
</gene>
<dbReference type="Proteomes" id="UP000886520">
    <property type="component" value="Chromosome 20"/>
</dbReference>
<dbReference type="AlphaFoldDB" id="A0A9D4UAJ5"/>
<dbReference type="FunFam" id="1.25.40.10:FF:000344">
    <property type="entry name" value="Pentatricopeptide repeat-containing protein"/>
    <property type="match status" value="1"/>
</dbReference>
<dbReference type="PROSITE" id="PS51375">
    <property type="entry name" value="PPR"/>
    <property type="match status" value="8"/>
</dbReference>
<evidence type="ECO:0000256" key="1">
    <source>
        <dbReference type="ARBA" id="ARBA00022737"/>
    </source>
</evidence>
<dbReference type="PANTHER" id="PTHR24015">
    <property type="entry name" value="OS07G0578800 PROTEIN-RELATED"/>
    <property type="match status" value="1"/>
</dbReference>